<comment type="caution">
    <text evidence="3">The sequence shown here is derived from an EMBL/GenBank/DDBJ whole genome shotgun (WGS) entry which is preliminary data.</text>
</comment>
<dbReference type="InterPro" id="IPR002155">
    <property type="entry name" value="Thiolase"/>
</dbReference>
<evidence type="ECO:0000313" key="3">
    <source>
        <dbReference type="EMBL" id="EFO81033.1"/>
    </source>
</evidence>
<accession>E1ICT5</accession>
<protein>
    <submittedName>
        <fullName evidence="3">Acetyl-CoA acetyltransferase-like protein</fullName>
    </submittedName>
</protein>
<proteinExistence type="predicted"/>
<dbReference type="eggNOG" id="COG0183">
    <property type="taxonomic scope" value="Bacteria"/>
</dbReference>
<organism evidence="3 4">
    <name type="scientific">Oscillochloris trichoides DG-6</name>
    <dbReference type="NCBI Taxonomy" id="765420"/>
    <lineage>
        <taxon>Bacteria</taxon>
        <taxon>Bacillati</taxon>
        <taxon>Chloroflexota</taxon>
        <taxon>Chloroflexia</taxon>
        <taxon>Chloroflexales</taxon>
        <taxon>Chloroflexineae</taxon>
        <taxon>Oscillochloridaceae</taxon>
        <taxon>Oscillochloris</taxon>
    </lineage>
</organism>
<dbReference type="InterPro" id="IPR016039">
    <property type="entry name" value="Thiolase-like"/>
</dbReference>
<dbReference type="Pfam" id="PF00108">
    <property type="entry name" value="Thiolase_N"/>
    <property type="match status" value="1"/>
</dbReference>
<reference evidence="3 4" key="1">
    <citation type="journal article" date="2011" name="J. Bacteriol.">
        <title>Draft genome sequence of the anoxygenic filamentous phototrophic bacterium Oscillochloris trichoides subsp. DG-6.</title>
        <authorList>
            <person name="Kuznetsov B.B."/>
            <person name="Ivanovsky R.N."/>
            <person name="Keppen O.I."/>
            <person name="Sukhacheva M.V."/>
            <person name="Bumazhkin B.K."/>
            <person name="Patutina E.O."/>
            <person name="Beletsky A.V."/>
            <person name="Mardanov A.V."/>
            <person name="Baslerov R.V."/>
            <person name="Panteleeva A.N."/>
            <person name="Kolganova T.V."/>
            <person name="Ravin N.V."/>
            <person name="Skryabin K.G."/>
        </authorList>
    </citation>
    <scope>NUCLEOTIDE SEQUENCE [LARGE SCALE GENOMIC DNA]</scope>
    <source>
        <strain evidence="3 4">DG-6</strain>
    </source>
</reference>
<evidence type="ECO:0000259" key="1">
    <source>
        <dbReference type="Pfam" id="PF00108"/>
    </source>
</evidence>
<dbReference type="AlphaFoldDB" id="E1ICT5"/>
<dbReference type="PANTHER" id="PTHR42870:SF1">
    <property type="entry name" value="NON-SPECIFIC LIPID-TRANSFER PROTEIN-LIKE 2"/>
    <property type="match status" value="1"/>
</dbReference>
<dbReference type="InterPro" id="IPR055140">
    <property type="entry name" value="Thiolase_C_2"/>
</dbReference>
<dbReference type="CDD" id="cd00829">
    <property type="entry name" value="SCP-x_thiolase"/>
    <property type="match status" value="1"/>
</dbReference>
<feature type="domain" description="Thiolase C-terminal" evidence="2">
    <location>
        <begin position="247"/>
        <end position="388"/>
    </location>
</feature>
<dbReference type="InterPro" id="IPR020616">
    <property type="entry name" value="Thiolase_N"/>
</dbReference>
<dbReference type="SUPFAM" id="SSF53901">
    <property type="entry name" value="Thiolase-like"/>
    <property type="match status" value="2"/>
</dbReference>
<evidence type="ECO:0000313" key="4">
    <source>
        <dbReference type="Proteomes" id="UP000054010"/>
    </source>
</evidence>
<feature type="domain" description="Thiolase N-terminal" evidence="1">
    <location>
        <begin position="9"/>
        <end position="228"/>
    </location>
</feature>
<name>E1ICT5_9CHLR</name>
<dbReference type="GO" id="GO:0016747">
    <property type="term" value="F:acyltransferase activity, transferring groups other than amino-acyl groups"/>
    <property type="evidence" value="ECO:0007669"/>
    <property type="project" value="InterPro"/>
</dbReference>
<dbReference type="HOGENOM" id="CLU_035425_4_0_0"/>
<dbReference type="PANTHER" id="PTHR42870">
    <property type="entry name" value="ACETYL-COA C-ACETYLTRANSFERASE"/>
    <property type="match status" value="1"/>
</dbReference>
<dbReference type="STRING" id="765420.OSCT_1136"/>
<dbReference type="Proteomes" id="UP000054010">
    <property type="component" value="Unassembled WGS sequence"/>
</dbReference>
<sequence>MNKTSANAYIIGAGATQVGEHFVRSLADLSSEAVRNAFAQVPQLDARHVGMVYVANALGEMMASQGQLGPYLAAAAGLVGVPALRIEAAGASSGVALHQAVQAVQAGACAVAVVIGAEKITDRLDAPLEAGLALAADAEAEGIHGVTLTGQWALLMRRYMHEHGYSMDAFAPFPVNAHANAAKNAQALYRFAISADKYRKANPIASPLNMLDCSTVADGAAAVIVASEAIARELPGPRIRVAGTSVATDTPTLGARRDPLDLVAARTSAQAALSQAQLSLQDVQVLELCDPHGIAAVLALESMGFYERGTAPREAADGAISPTGRTPLATAGGYKARGDVAGASGIYQVVELVRQLTGKAGPTQVAGARVALAQVLGGVGVTAATTLLVGE</sequence>
<dbReference type="OrthoDB" id="9785768at2"/>
<dbReference type="EMBL" id="ADVR01000030">
    <property type="protein sequence ID" value="EFO81033.1"/>
    <property type="molecule type" value="Genomic_DNA"/>
</dbReference>
<keyword evidence="4" id="KW-1185">Reference proteome</keyword>
<gene>
    <name evidence="3" type="ORF">OSCT_1136</name>
</gene>
<evidence type="ECO:0000259" key="2">
    <source>
        <dbReference type="Pfam" id="PF22691"/>
    </source>
</evidence>
<dbReference type="Pfam" id="PF22691">
    <property type="entry name" value="Thiolase_C_1"/>
    <property type="match status" value="1"/>
</dbReference>
<dbReference type="Gene3D" id="3.40.47.10">
    <property type="match status" value="1"/>
</dbReference>
<dbReference type="PIRSF" id="PIRSF000429">
    <property type="entry name" value="Ac-CoA_Ac_transf"/>
    <property type="match status" value="1"/>
</dbReference>